<feature type="compositionally biased region" description="Basic and acidic residues" evidence="2">
    <location>
        <begin position="239"/>
        <end position="256"/>
    </location>
</feature>
<feature type="compositionally biased region" description="Basic and acidic residues" evidence="2">
    <location>
        <begin position="509"/>
        <end position="521"/>
    </location>
</feature>
<keyword evidence="1" id="KW-0175">Coiled coil</keyword>
<gene>
    <name evidence="4" type="ORF">NKR23_g8311</name>
</gene>
<dbReference type="EMBL" id="JANBVO010000029">
    <property type="protein sequence ID" value="KAJ9138674.1"/>
    <property type="molecule type" value="Genomic_DNA"/>
</dbReference>
<proteinExistence type="predicted"/>
<evidence type="ECO:0000313" key="5">
    <source>
        <dbReference type="Proteomes" id="UP001174694"/>
    </source>
</evidence>
<feature type="region of interest" description="Disordered" evidence="2">
    <location>
        <begin position="667"/>
        <end position="686"/>
    </location>
</feature>
<feature type="compositionally biased region" description="Polar residues" evidence="2">
    <location>
        <begin position="1"/>
        <end position="10"/>
    </location>
</feature>
<feature type="compositionally biased region" description="Low complexity" evidence="2">
    <location>
        <begin position="522"/>
        <end position="560"/>
    </location>
</feature>
<sequence>MAPASTSVQPSVHKKPTKGPVPPGIQTNGLSSSQSSPSPSLPTKRPPNPAAPNGANGAAARPPHRPKREVSGQLAGRASRNSTGLRSASIAGEPTVSVAVEPRPYIVTDKYILKKYAGNPPSLVVHLHPTHFRFDQQDGMFPYKSPMRLFLEHLRSRTVPHEMLEYFTQWGVPFYEGCLIVQVHDHKSVAHAKNVARPTSSLSNNVVPLSVHNYNPYLTPSPYVPYPQDNLAPAGGHGDAGEADKEKTAGDIDKENMPAPSLPGEGQARKSPPKPKITTIVLHPDPQTLQTDLAIKASTPHISLEGRQDSVNGHGAPPTPSALVPPTPTASSMPPPAKRHKREHMELDGSNIYAAEAQILMATTAPLDLEPTRNAEETILKLEAQAHPSHSQRPPEPKSRKRTVAEMAADEALAAEQERYMLTMDERLSAAGGTQGGGNGGDGDGQTGAAAWEPRFERFKKIEDIKRDLAERKEQEKIKQAENERKLALQKQQQQQQQAEQAALLAQRQQEEKAQRDRQEQQARQQQQEAQRRMAAARAQQAQAQAQQAQAAQAQAQAQQNQMATSMGQPHHAHPAQASPMPNGMPGPAPNGLPAQAQARFHQQVSQPPVSSPIVRQNTPQTMSSPMVGAVGMQHTGSSMGASPPRPSSVVQNHPPMAVPMAVSMSARGSQQSHPSGTPRMPNSTPNMGHATPINRPQMIHTPRMTQASPPPGMMVNNPQMSQGMMMNSPGMQQMPSNLMAAQLAAAQQQRIQQQQQMAAAAAMQQQNGMMNGGVPNPQIAQQIMQQRLLQQRMMQQQNMAGPQSQQQLAQRYAQQLNNMQQMQQMQAANNLQNQMQRQMAQGQGGGFINVQGMQVPAQQAAQMIAMQQQAQQQQHQQQIGQAQINQQIQIQSKRLFHQQLPNIAQKYGGAAENIPPEVMESFKRECMIQAKNTVTQVLAQRRAQQVMMQQQHQQQQQQQQAMQGMGGMMPQGM</sequence>
<dbReference type="PANTHER" id="PTHR13526">
    <property type="entry name" value="TRANSCRIPTION FACTOR SPT20 HOMOLOG"/>
    <property type="match status" value="1"/>
</dbReference>
<comment type="caution">
    <text evidence="4">The sequence shown here is derived from an EMBL/GenBank/DDBJ whole genome shotgun (WGS) entry which is preliminary data.</text>
</comment>
<evidence type="ECO:0000256" key="1">
    <source>
        <dbReference type="SAM" id="Coils"/>
    </source>
</evidence>
<dbReference type="PANTHER" id="PTHR13526:SF8">
    <property type="entry name" value="TRANSCRIPTION FACTOR SPT20 HOMOLOG"/>
    <property type="match status" value="1"/>
</dbReference>
<feature type="region of interest" description="Disordered" evidence="2">
    <location>
        <begin position="305"/>
        <end position="339"/>
    </location>
</feature>
<feature type="region of interest" description="Disordered" evidence="2">
    <location>
        <begin position="1"/>
        <end position="88"/>
    </location>
</feature>
<dbReference type="Pfam" id="PF12090">
    <property type="entry name" value="Spt20_SEP"/>
    <property type="match status" value="1"/>
</dbReference>
<feature type="compositionally biased region" description="Low complexity" evidence="2">
    <location>
        <begin position="51"/>
        <end position="61"/>
    </location>
</feature>
<dbReference type="GO" id="GO:0000124">
    <property type="term" value="C:SAGA complex"/>
    <property type="evidence" value="ECO:0007669"/>
    <property type="project" value="InterPro"/>
</dbReference>
<dbReference type="InterPro" id="IPR021950">
    <property type="entry name" value="Spt20"/>
</dbReference>
<dbReference type="InterPro" id="IPR046468">
    <property type="entry name" value="Spt20-like_SEP"/>
</dbReference>
<evidence type="ECO:0000256" key="2">
    <source>
        <dbReference type="SAM" id="MobiDB-lite"/>
    </source>
</evidence>
<dbReference type="GO" id="GO:0006357">
    <property type="term" value="P:regulation of transcription by RNA polymerase II"/>
    <property type="evidence" value="ECO:0007669"/>
    <property type="project" value="TreeGrafter"/>
</dbReference>
<feature type="region of interest" description="Disordered" evidence="2">
    <location>
        <begin position="429"/>
        <end position="455"/>
    </location>
</feature>
<feature type="region of interest" description="Disordered" evidence="2">
    <location>
        <begin position="383"/>
        <end position="406"/>
    </location>
</feature>
<accession>A0AA38R871</accession>
<evidence type="ECO:0000313" key="4">
    <source>
        <dbReference type="EMBL" id="KAJ9138674.1"/>
    </source>
</evidence>
<feature type="region of interest" description="Disordered" evidence="2">
    <location>
        <begin position="500"/>
        <end position="594"/>
    </location>
</feature>
<feature type="compositionally biased region" description="Low complexity" evidence="2">
    <location>
        <begin position="30"/>
        <end position="42"/>
    </location>
</feature>
<name>A0AA38R871_9PEZI</name>
<dbReference type="GO" id="GO:0003712">
    <property type="term" value="F:transcription coregulator activity"/>
    <property type="evidence" value="ECO:0007669"/>
    <property type="project" value="InterPro"/>
</dbReference>
<protein>
    <submittedName>
        <fullName evidence="4">Autophagy-related protein 27</fullName>
    </submittedName>
</protein>
<feature type="domain" description="Spt20-like SEP" evidence="3">
    <location>
        <begin position="119"/>
        <end position="379"/>
    </location>
</feature>
<feature type="compositionally biased region" description="Pro residues" evidence="2">
    <location>
        <begin position="317"/>
        <end position="336"/>
    </location>
</feature>
<dbReference type="Proteomes" id="UP001174694">
    <property type="component" value="Unassembled WGS sequence"/>
</dbReference>
<evidence type="ECO:0000259" key="3">
    <source>
        <dbReference type="Pfam" id="PF12090"/>
    </source>
</evidence>
<keyword evidence="5" id="KW-1185">Reference proteome</keyword>
<feature type="coiled-coil region" evidence="1">
    <location>
        <begin position="806"/>
        <end position="839"/>
    </location>
</feature>
<reference evidence="4" key="1">
    <citation type="submission" date="2022-07" db="EMBL/GenBank/DDBJ databases">
        <title>Fungi with potential for degradation of polypropylene.</title>
        <authorList>
            <person name="Gostincar C."/>
        </authorList>
    </citation>
    <scope>NUCLEOTIDE SEQUENCE</scope>
    <source>
        <strain evidence="4">EXF-13308</strain>
    </source>
</reference>
<feature type="compositionally biased region" description="Gly residues" evidence="2">
    <location>
        <begin position="433"/>
        <end position="446"/>
    </location>
</feature>
<feature type="region of interest" description="Disordered" evidence="2">
    <location>
        <begin position="228"/>
        <end position="276"/>
    </location>
</feature>
<organism evidence="4 5">
    <name type="scientific">Pleurostoma richardsiae</name>
    <dbReference type="NCBI Taxonomy" id="41990"/>
    <lineage>
        <taxon>Eukaryota</taxon>
        <taxon>Fungi</taxon>
        <taxon>Dikarya</taxon>
        <taxon>Ascomycota</taxon>
        <taxon>Pezizomycotina</taxon>
        <taxon>Sordariomycetes</taxon>
        <taxon>Sordariomycetidae</taxon>
        <taxon>Calosphaeriales</taxon>
        <taxon>Pleurostomataceae</taxon>
        <taxon>Pleurostoma</taxon>
    </lineage>
</organism>
<dbReference type="AlphaFoldDB" id="A0AA38R871"/>